<evidence type="ECO:0000256" key="16">
    <source>
        <dbReference type="ARBA" id="ARBA00023015"/>
    </source>
</evidence>
<comment type="catalytic activity">
    <reaction evidence="23">
        <text>L-seryl-[protein] + ATP = O-phospho-L-seryl-[protein] + ADP + H(+)</text>
        <dbReference type="Rhea" id="RHEA:17989"/>
        <dbReference type="Rhea" id="RHEA-COMP:9863"/>
        <dbReference type="Rhea" id="RHEA-COMP:11604"/>
        <dbReference type="ChEBI" id="CHEBI:15378"/>
        <dbReference type="ChEBI" id="CHEBI:29999"/>
        <dbReference type="ChEBI" id="CHEBI:30616"/>
        <dbReference type="ChEBI" id="CHEBI:83421"/>
        <dbReference type="ChEBI" id="CHEBI:456216"/>
        <dbReference type="EC" id="2.7.11.22"/>
    </reaction>
</comment>
<evidence type="ECO:0000256" key="18">
    <source>
        <dbReference type="ARBA" id="ARBA00023159"/>
    </source>
</evidence>
<evidence type="ECO:0000256" key="6">
    <source>
        <dbReference type="ARBA" id="ARBA00022491"/>
    </source>
</evidence>
<evidence type="ECO:0000313" key="28">
    <source>
        <dbReference type="Proteomes" id="UP001219933"/>
    </source>
</evidence>
<evidence type="ECO:0000256" key="13">
    <source>
        <dbReference type="ARBA" id="ARBA00022840"/>
    </source>
</evidence>
<keyword evidence="10" id="KW-0479">Metal-binding</keyword>
<evidence type="ECO:0000256" key="2">
    <source>
        <dbReference type="ARBA" id="ARBA00004141"/>
    </source>
</evidence>
<dbReference type="FunFam" id="1.10.510.10:FF:000408">
    <property type="entry name" value="Serine/threonine-protein kinase SSN3"/>
    <property type="match status" value="1"/>
</dbReference>
<evidence type="ECO:0000256" key="3">
    <source>
        <dbReference type="ARBA" id="ARBA00006485"/>
    </source>
</evidence>
<keyword evidence="15 25" id="KW-1133">Transmembrane helix</keyword>
<dbReference type="EMBL" id="CP119878">
    <property type="protein sequence ID" value="WFD35022.1"/>
    <property type="molecule type" value="Genomic_DNA"/>
</dbReference>
<accession>A0AAF0J610</accession>
<dbReference type="Pfam" id="PF04178">
    <property type="entry name" value="Got1"/>
    <property type="match status" value="1"/>
</dbReference>
<evidence type="ECO:0000256" key="4">
    <source>
        <dbReference type="ARBA" id="ARBA00012409"/>
    </source>
</evidence>
<keyword evidence="19" id="KW-0804">Transcription</keyword>
<dbReference type="InterPro" id="IPR011009">
    <property type="entry name" value="Kinase-like_dom_sf"/>
</dbReference>
<evidence type="ECO:0000256" key="9">
    <source>
        <dbReference type="ARBA" id="ARBA00022692"/>
    </source>
</evidence>
<keyword evidence="28" id="KW-1185">Reference proteome</keyword>
<dbReference type="PROSITE" id="PS50011">
    <property type="entry name" value="PROTEIN_KINASE_DOM"/>
    <property type="match status" value="1"/>
</dbReference>
<evidence type="ECO:0000256" key="12">
    <source>
        <dbReference type="ARBA" id="ARBA00022777"/>
    </source>
</evidence>
<dbReference type="Proteomes" id="UP001219933">
    <property type="component" value="Chromosome 2"/>
</dbReference>
<evidence type="ECO:0000256" key="24">
    <source>
        <dbReference type="ARBA" id="ARBA00049280"/>
    </source>
</evidence>
<evidence type="ECO:0000256" key="10">
    <source>
        <dbReference type="ARBA" id="ARBA00022723"/>
    </source>
</evidence>
<protein>
    <recommendedName>
        <fullName evidence="21">Cyclin-dependent kinase 8</fullName>
        <ecNumber evidence="5">2.7.11.22</ecNumber>
        <ecNumber evidence="4">2.7.11.23</ecNumber>
    </recommendedName>
</protein>
<evidence type="ECO:0000256" key="23">
    <source>
        <dbReference type="ARBA" id="ARBA00048367"/>
    </source>
</evidence>
<keyword evidence="14" id="KW-0460">Magnesium</keyword>
<evidence type="ECO:0000256" key="20">
    <source>
        <dbReference type="ARBA" id="ARBA00023242"/>
    </source>
</evidence>
<proteinExistence type="inferred from homology"/>
<evidence type="ECO:0000259" key="26">
    <source>
        <dbReference type="PROSITE" id="PS50011"/>
    </source>
</evidence>
<evidence type="ECO:0000256" key="14">
    <source>
        <dbReference type="ARBA" id="ARBA00022842"/>
    </source>
</evidence>
<evidence type="ECO:0000256" key="19">
    <source>
        <dbReference type="ARBA" id="ARBA00023163"/>
    </source>
</evidence>
<keyword evidence="18" id="KW-0010">Activator</keyword>
<comment type="similarity">
    <text evidence="3">Belongs to the protein kinase superfamily. CMGC Ser/Thr protein kinase family. CDC2/CDKX subfamily.</text>
</comment>
<feature type="transmembrane region" description="Helical" evidence="25">
    <location>
        <begin position="417"/>
        <end position="434"/>
    </location>
</feature>
<dbReference type="InterPro" id="IPR050108">
    <property type="entry name" value="CDK"/>
</dbReference>
<dbReference type="SMART" id="SM00220">
    <property type="entry name" value="S_TKc"/>
    <property type="match status" value="1"/>
</dbReference>
<keyword evidence="8 27" id="KW-0808">Transferase</keyword>
<keyword evidence="17 25" id="KW-0472">Membrane</keyword>
<evidence type="ECO:0000256" key="7">
    <source>
        <dbReference type="ARBA" id="ARBA00022527"/>
    </source>
</evidence>
<comment type="catalytic activity">
    <reaction evidence="22">
        <text>L-threonyl-[protein] + ATP = O-phospho-L-threonyl-[protein] + ADP + H(+)</text>
        <dbReference type="Rhea" id="RHEA:46608"/>
        <dbReference type="Rhea" id="RHEA-COMP:11060"/>
        <dbReference type="Rhea" id="RHEA-COMP:11605"/>
        <dbReference type="ChEBI" id="CHEBI:15378"/>
        <dbReference type="ChEBI" id="CHEBI:30013"/>
        <dbReference type="ChEBI" id="CHEBI:30616"/>
        <dbReference type="ChEBI" id="CHEBI:61977"/>
        <dbReference type="ChEBI" id="CHEBI:456216"/>
        <dbReference type="EC" id="2.7.11.22"/>
    </reaction>
</comment>
<dbReference type="SUPFAM" id="SSF56112">
    <property type="entry name" value="Protein kinase-like (PK-like)"/>
    <property type="match status" value="1"/>
</dbReference>
<keyword evidence="16" id="KW-0805">Transcription regulation</keyword>
<dbReference type="GO" id="GO:0016020">
    <property type="term" value="C:membrane"/>
    <property type="evidence" value="ECO:0007669"/>
    <property type="project" value="UniProtKB-SubCell"/>
</dbReference>
<keyword evidence="13" id="KW-0067">ATP-binding</keyword>
<gene>
    <name evidence="27" type="primary">SSN3</name>
    <name evidence="27" type="ORF">MCUN1_001868</name>
</gene>
<dbReference type="PROSITE" id="PS00108">
    <property type="entry name" value="PROTEIN_KINASE_ST"/>
    <property type="match status" value="1"/>
</dbReference>
<dbReference type="PANTHER" id="PTHR24056">
    <property type="entry name" value="CELL DIVISION PROTEIN KINASE"/>
    <property type="match status" value="1"/>
</dbReference>
<evidence type="ECO:0000256" key="8">
    <source>
        <dbReference type="ARBA" id="ARBA00022679"/>
    </source>
</evidence>
<comment type="catalytic activity">
    <reaction evidence="24">
        <text>[DNA-directed RNA polymerase] + ATP = phospho-[DNA-directed RNA polymerase] + ADP + H(+)</text>
        <dbReference type="Rhea" id="RHEA:10216"/>
        <dbReference type="Rhea" id="RHEA-COMP:11321"/>
        <dbReference type="Rhea" id="RHEA-COMP:11322"/>
        <dbReference type="ChEBI" id="CHEBI:15378"/>
        <dbReference type="ChEBI" id="CHEBI:30616"/>
        <dbReference type="ChEBI" id="CHEBI:43176"/>
        <dbReference type="ChEBI" id="CHEBI:68546"/>
        <dbReference type="ChEBI" id="CHEBI:456216"/>
        <dbReference type="EC" id="2.7.11.23"/>
    </reaction>
</comment>
<feature type="transmembrane region" description="Helical" evidence="25">
    <location>
        <begin position="446"/>
        <end position="466"/>
    </location>
</feature>
<evidence type="ECO:0000256" key="22">
    <source>
        <dbReference type="ARBA" id="ARBA00047811"/>
    </source>
</evidence>
<keyword evidence="9 25" id="KW-0812">Transmembrane</keyword>
<dbReference type="InterPro" id="IPR000719">
    <property type="entry name" value="Prot_kinase_dom"/>
</dbReference>
<dbReference type="PANTHER" id="PTHR24056:SF495">
    <property type="entry name" value="CYCLIN-DEPENDENT KINASE 8-RELATED"/>
    <property type="match status" value="1"/>
</dbReference>
<sequence length="520" mass="58118">MPSGKSGGADVPSATAVPASATPAAVMAAYRASKDAQRRSVLSAYKIIVFLSSGTYGRVYMAEARSDGAMCAIKKFKSDKETHGTMYTGLSQSAVREIALNRELRHENVVLLREVFLENKSIYMVFEYAEYDFLRIIHHNLTVLRSPIGLPMVKSLMWQLLNGLAYLHTNWVMHRDLKPANILVSRDGVVKIGDLGLARLYTDPMVSFYSSDMVVVTIWYRAPELLLGARHYTTAIDMWAVGCIWGELVALRPMFKGEEVRMDPKTKGVPFQGSQFSRIVDVLGAPGRDRWRKIDTMPEFPLWVSMKRSDAAPKSLYAWYTSRTQATSGYDLFDRLLQYDPERRISASDALKHSWFAEEPLPTMNVFASLPGGGSTYPRRKVTPPENQQKIGVGLVSAGVLFLVLGVILFFDATLLALGNVLFTAGIAMLIGPRKTFMFFARKNKIRGTVCFFLGMFLVFCRYAITGMAIEMVGFLNLFGDFFPVILNFMRQVPIIGDLLTLPVVRQVMDQLAGARRSTV</sequence>
<evidence type="ECO:0000256" key="17">
    <source>
        <dbReference type="ARBA" id="ARBA00023136"/>
    </source>
</evidence>
<comment type="subcellular location">
    <subcellularLocation>
        <location evidence="2">Membrane</location>
        <topology evidence="2">Multi-pass membrane protein</topology>
    </subcellularLocation>
    <subcellularLocation>
        <location evidence="1">Nucleus</location>
    </subcellularLocation>
</comment>
<dbReference type="GO" id="GO:0008353">
    <property type="term" value="F:RNA polymerase II CTD heptapeptide repeat kinase activity"/>
    <property type="evidence" value="ECO:0007669"/>
    <property type="project" value="UniProtKB-EC"/>
</dbReference>
<evidence type="ECO:0000256" key="5">
    <source>
        <dbReference type="ARBA" id="ARBA00012425"/>
    </source>
</evidence>
<dbReference type="GO" id="GO:0004693">
    <property type="term" value="F:cyclin-dependent protein serine/threonine kinase activity"/>
    <property type="evidence" value="ECO:0007669"/>
    <property type="project" value="UniProtKB-EC"/>
</dbReference>
<dbReference type="GO" id="GO:0012505">
    <property type="term" value="C:endomembrane system"/>
    <property type="evidence" value="ECO:0007669"/>
    <property type="project" value="UniProtKB-ARBA"/>
</dbReference>
<dbReference type="GO" id="GO:0016192">
    <property type="term" value="P:vesicle-mediated transport"/>
    <property type="evidence" value="ECO:0007669"/>
    <property type="project" value="InterPro"/>
</dbReference>
<evidence type="ECO:0000256" key="11">
    <source>
        <dbReference type="ARBA" id="ARBA00022741"/>
    </source>
</evidence>
<feature type="domain" description="Protein kinase" evidence="26">
    <location>
        <begin position="45"/>
        <end position="356"/>
    </location>
</feature>
<keyword evidence="20" id="KW-0539">Nucleus</keyword>
<keyword evidence="7" id="KW-0723">Serine/threonine-protein kinase</keyword>
<dbReference type="GO" id="GO:0005737">
    <property type="term" value="C:cytoplasm"/>
    <property type="evidence" value="ECO:0007669"/>
    <property type="project" value="UniProtKB-ARBA"/>
</dbReference>
<reference evidence="27" key="1">
    <citation type="submission" date="2023-03" db="EMBL/GenBank/DDBJ databases">
        <title>Mating type loci evolution in Malassezia.</title>
        <authorList>
            <person name="Coelho M.A."/>
        </authorList>
    </citation>
    <scope>NUCLEOTIDE SEQUENCE</scope>
    <source>
        <strain evidence="27">CBS 11721</strain>
    </source>
</reference>
<dbReference type="InterPro" id="IPR008271">
    <property type="entry name" value="Ser/Thr_kinase_AS"/>
</dbReference>
<dbReference type="GO" id="GO:0046872">
    <property type="term" value="F:metal ion binding"/>
    <property type="evidence" value="ECO:0007669"/>
    <property type="project" value="UniProtKB-KW"/>
</dbReference>
<dbReference type="EC" id="2.7.11.22" evidence="5"/>
<keyword evidence="6" id="KW-0678">Repressor</keyword>
<dbReference type="EC" id="2.7.11.23" evidence="4"/>
<evidence type="ECO:0000256" key="1">
    <source>
        <dbReference type="ARBA" id="ARBA00004123"/>
    </source>
</evidence>
<dbReference type="Gene3D" id="3.30.200.20">
    <property type="entry name" value="Phosphorylase Kinase, domain 1"/>
    <property type="match status" value="1"/>
</dbReference>
<dbReference type="Pfam" id="PF00069">
    <property type="entry name" value="Pkinase"/>
    <property type="match status" value="1"/>
</dbReference>
<dbReference type="InterPro" id="IPR007305">
    <property type="entry name" value="Vesicle_transpt_Got1/SFT2"/>
</dbReference>
<dbReference type="GO" id="GO:0005524">
    <property type="term" value="F:ATP binding"/>
    <property type="evidence" value="ECO:0007669"/>
    <property type="project" value="UniProtKB-KW"/>
</dbReference>
<keyword evidence="12 27" id="KW-0418">Kinase</keyword>
<evidence type="ECO:0000313" key="27">
    <source>
        <dbReference type="EMBL" id="WFD35022.1"/>
    </source>
</evidence>
<evidence type="ECO:0000256" key="25">
    <source>
        <dbReference type="SAM" id="Phobius"/>
    </source>
</evidence>
<organism evidence="27 28">
    <name type="scientific">Malassezia cuniculi</name>
    <dbReference type="NCBI Taxonomy" id="948313"/>
    <lineage>
        <taxon>Eukaryota</taxon>
        <taxon>Fungi</taxon>
        <taxon>Dikarya</taxon>
        <taxon>Basidiomycota</taxon>
        <taxon>Ustilaginomycotina</taxon>
        <taxon>Malasseziomycetes</taxon>
        <taxon>Malasseziales</taxon>
        <taxon>Malasseziaceae</taxon>
        <taxon>Malassezia</taxon>
    </lineage>
</organism>
<evidence type="ECO:0000256" key="15">
    <source>
        <dbReference type="ARBA" id="ARBA00022989"/>
    </source>
</evidence>
<dbReference type="GO" id="GO:0016592">
    <property type="term" value="C:mediator complex"/>
    <property type="evidence" value="ECO:0007669"/>
    <property type="project" value="TreeGrafter"/>
</dbReference>
<evidence type="ECO:0000256" key="21">
    <source>
        <dbReference type="ARBA" id="ARBA00041823"/>
    </source>
</evidence>
<keyword evidence="11" id="KW-0547">Nucleotide-binding</keyword>
<dbReference type="AlphaFoldDB" id="A0AAF0J610"/>
<dbReference type="Gene3D" id="1.10.510.10">
    <property type="entry name" value="Transferase(Phosphotransferase) domain 1"/>
    <property type="match status" value="1"/>
</dbReference>
<name>A0AAF0J610_9BASI</name>